<name>A0A0F9H6N0_9ZZZZ</name>
<dbReference type="EMBL" id="LAZR01025752">
    <property type="protein sequence ID" value="KKL70912.1"/>
    <property type="molecule type" value="Genomic_DNA"/>
</dbReference>
<feature type="domain" description="DUF374" evidence="1">
    <location>
        <begin position="18"/>
        <end position="85"/>
    </location>
</feature>
<dbReference type="Pfam" id="PF04028">
    <property type="entry name" value="DUF374"/>
    <property type="match status" value="1"/>
</dbReference>
<dbReference type="InterPro" id="IPR007172">
    <property type="entry name" value="DUF374"/>
</dbReference>
<comment type="caution">
    <text evidence="2">The sequence shown here is derived from an EMBL/GenBank/DDBJ whole genome shotgun (WGS) entry which is preliminary data.</text>
</comment>
<proteinExistence type="predicted"/>
<accession>A0A0F9H6N0</accession>
<sequence length="175" mass="19770">KVIYAFWHSLMLVPVYVGRNLGVKVLISQHTDGEYIAQVIQRLGHNVVRGSTTRGGARALLSFIKNVKEDKTSLAITPDGPRGPRLIVQPGIIFLGQKTGYPILPVSLGLASYWELPSWDRFRIPKPFSKAILMYGDPIKIPPKLDKNKIDEYRMLLEKTLNEMTVEAERVVKEM</sequence>
<dbReference type="AlphaFoldDB" id="A0A0F9H6N0"/>
<protein>
    <recommendedName>
        <fullName evidence="1">DUF374 domain-containing protein</fullName>
    </recommendedName>
</protein>
<feature type="non-terminal residue" evidence="2">
    <location>
        <position position="1"/>
    </location>
</feature>
<evidence type="ECO:0000259" key="1">
    <source>
        <dbReference type="Pfam" id="PF04028"/>
    </source>
</evidence>
<gene>
    <name evidence="2" type="ORF">LCGC14_2100160</name>
</gene>
<evidence type="ECO:0000313" key="2">
    <source>
        <dbReference type="EMBL" id="KKL70912.1"/>
    </source>
</evidence>
<organism evidence="2">
    <name type="scientific">marine sediment metagenome</name>
    <dbReference type="NCBI Taxonomy" id="412755"/>
    <lineage>
        <taxon>unclassified sequences</taxon>
        <taxon>metagenomes</taxon>
        <taxon>ecological metagenomes</taxon>
    </lineage>
</organism>
<reference evidence="2" key="1">
    <citation type="journal article" date="2015" name="Nature">
        <title>Complex archaea that bridge the gap between prokaryotes and eukaryotes.</title>
        <authorList>
            <person name="Spang A."/>
            <person name="Saw J.H."/>
            <person name="Jorgensen S.L."/>
            <person name="Zaremba-Niedzwiedzka K."/>
            <person name="Martijn J."/>
            <person name="Lind A.E."/>
            <person name="van Eijk R."/>
            <person name="Schleper C."/>
            <person name="Guy L."/>
            <person name="Ettema T.J."/>
        </authorList>
    </citation>
    <scope>NUCLEOTIDE SEQUENCE</scope>
</reference>
<dbReference type="CDD" id="cd07983">
    <property type="entry name" value="LPLAT_DUF374-like"/>
    <property type="match status" value="1"/>
</dbReference>